<organism evidence="10 11">
    <name type="scientific">Drosophila willistoni</name>
    <name type="common">Fruit fly</name>
    <dbReference type="NCBI Taxonomy" id="7260"/>
    <lineage>
        <taxon>Eukaryota</taxon>
        <taxon>Metazoa</taxon>
        <taxon>Ecdysozoa</taxon>
        <taxon>Arthropoda</taxon>
        <taxon>Hexapoda</taxon>
        <taxon>Insecta</taxon>
        <taxon>Pterygota</taxon>
        <taxon>Neoptera</taxon>
        <taxon>Endopterygota</taxon>
        <taxon>Diptera</taxon>
        <taxon>Brachycera</taxon>
        <taxon>Muscomorpha</taxon>
        <taxon>Ephydroidea</taxon>
        <taxon>Drosophilidae</taxon>
        <taxon>Drosophila</taxon>
        <taxon>Sophophora</taxon>
    </lineage>
</organism>
<comment type="function">
    <text evidence="7">Ethanolamine phosphate transferase involved in glycosylphosphatidylinositol-anchor biosynthesis. Transfers ethanolamine phosphate to the first alpha-1,4-linked mannose of the glycosylphosphatidylinositol precursor of GPI-anchor.</text>
</comment>
<keyword evidence="5 7" id="KW-0337">GPI-anchor biosynthesis</keyword>
<feature type="transmembrane region" description="Helical" evidence="7">
    <location>
        <begin position="529"/>
        <end position="549"/>
    </location>
</feature>
<dbReference type="AlphaFoldDB" id="B4NAV7"/>
<keyword evidence="7" id="KW-0472">Membrane</keyword>
<evidence type="ECO:0000259" key="9">
    <source>
        <dbReference type="Pfam" id="PF04987"/>
    </source>
</evidence>
<feature type="transmembrane region" description="Helical" evidence="7">
    <location>
        <begin position="580"/>
        <end position="596"/>
    </location>
</feature>
<dbReference type="InterPro" id="IPR017852">
    <property type="entry name" value="GPI_EtnP_transferase_1_C"/>
</dbReference>
<dbReference type="Proteomes" id="UP000007798">
    <property type="component" value="Unassembled WGS sequence"/>
</dbReference>
<evidence type="ECO:0000256" key="1">
    <source>
        <dbReference type="ARBA" id="ARBA00004477"/>
    </source>
</evidence>
<dbReference type="OrthoDB" id="7867799at2759"/>
<evidence type="ECO:0000256" key="8">
    <source>
        <dbReference type="SAM" id="SignalP"/>
    </source>
</evidence>
<dbReference type="HOGENOM" id="CLU_007676_0_0_1"/>
<dbReference type="UniPathway" id="UPA00196"/>
<dbReference type="EC" id="2.-.-.-" evidence="7"/>
<feature type="signal peptide" evidence="8">
    <location>
        <begin position="1"/>
        <end position="20"/>
    </location>
</feature>
<evidence type="ECO:0000313" key="11">
    <source>
        <dbReference type="Proteomes" id="UP000007798"/>
    </source>
</evidence>
<feature type="domain" description="GPI ethanolamine phosphate transferase 1 C-terminal" evidence="9">
    <location>
        <begin position="378"/>
        <end position="733"/>
    </location>
</feature>
<keyword evidence="7" id="KW-1133">Transmembrane helix</keyword>
<dbReference type="Pfam" id="PF04987">
    <property type="entry name" value="PigN"/>
    <property type="match status" value="1"/>
</dbReference>
<comment type="pathway">
    <text evidence="2 7">Glycolipid biosynthesis; glycosylphosphatidylinositol-anchor biosynthesis.</text>
</comment>
<protein>
    <recommendedName>
        <fullName evidence="4 7">GPI ethanolamine phosphate transferase 1</fullName>
        <ecNumber evidence="7">2.-.-.-</ecNumber>
    </recommendedName>
</protein>
<feature type="transmembrane region" description="Helical" evidence="7">
    <location>
        <begin position="426"/>
        <end position="446"/>
    </location>
</feature>
<comment type="subcellular location">
    <subcellularLocation>
        <location evidence="1 7">Endoplasmic reticulum membrane</location>
        <topology evidence="1 7">Multi-pass membrane protein</topology>
    </subcellularLocation>
</comment>
<keyword evidence="6 7" id="KW-0256">Endoplasmic reticulum</keyword>
<sequence length="754" mass="86476">MHAVLFGSIWVIYFQSRVIGWFEDAAQPPQKYRAPANRLVVFVLDGLQATDFFENGCNNVPHLRQLFLHQGLVGIIRMPAPPIDRRAAHISIFAGFQGDRSASFDSVFNHSTRSYAWSSQILEYFPNLYHIKIDNSIEKGKIRTFKQDEAVFQSLKQCLLNGSQFLDKDDAIIYLVHLQGLQLAGKVESFQENLNYTERDIWKTYHRFEMVFPDHRTAYLLVSHSGKTTKKLRMETPVFLWGSGVSHTKSMPGPSFRALDQVRPLHSFHYIQLTPLMSAMLGIPTPFNNLGTLPSGVLNSSNHYEAYAMWMNSLQLLAQAKNLLRLHNRGLLSGFLPKFWLTLDMMDNFESTCRLLSLQKRFKTLREYSANFMPSLLKCIDYYQVYYQGIMIVATAFGILGWLYYLHCQLESNSTNFPGQTSSICFLLLTIIVLLMSTFIFAFVLLQRIPWIVAYVLLLPAFIWLLVLRIHNSSVKSHISRKELMLPIVLSMCCVLGFNRRHFLGIFYMGFAFYNNRHAFRFGWRNVNFYLWLFLVCGLAGITWCPSSLGSVHRNLLLASIPLTFLRPFAFGIIHRRNILISNGLILTAAFIHIQYKPTGAWIMNVISWSYLCVVFIRQPQNSIELIFNLSTLYTLLCTSYETLVIQMLATELNLGLKLKLKSQAQISEKTISIYILIYGCFSFLAVGNISDVEYFQKSLEYTCFGDHSILLPLITGIKLLLPSFLLLCVMGKNCRSYYGLATFYLDSQSTLLA</sequence>
<evidence type="ECO:0000256" key="2">
    <source>
        <dbReference type="ARBA" id="ARBA00004687"/>
    </source>
</evidence>
<dbReference type="Gene3D" id="3.40.720.10">
    <property type="entry name" value="Alkaline Phosphatase, subunit A"/>
    <property type="match status" value="1"/>
</dbReference>
<evidence type="ECO:0000256" key="5">
    <source>
        <dbReference type="ARBA" id="ARBA00022502"/>
    </source>
</evidence>
<dbReference type="STRING" id="7260.B4NAV7"/>
<gene>
    <name evidence="10" type="primary">Dwil\GK19184</name>
    <name evidence="10" type="ORF">Dwil_GK19184</name>
</gene>
<dbReference type="InParanoid" id="B4NAV7"/>
<dbReference type="GO" id="GO:0051377">
    <property type="term" value="F:mannose-ethanolamine phosphotransferase activity"/>
    <property type="evidence" value="ECO:0007669"/>
    <property type="project" value="UniProtKB-UniRule"/>
</dbReference>
<feature type="transmembrane region" description="Helical" evidence="7">
    <location>
        <begin position="484"/>
        <end position="509"/>
    </location>
</feature>
<feature type="transmembrane region" description="Helical" evidence="7">
    <location>
        <begin position="452"/>
        <end position="472"/>
    </location>
</feature>
<keyword evidence="7" id="KW-0812">Transmembrane</keyword>
<dbReference type="PANTHER" id="PTHR12250:SF0">
    <property type="entry name" value="GPI ETHANOLAMINE PHOSPHATE TRANSFERASE 1"/>
    <property type="match status" value="1"/>
</dbReference>
<evidence type="ECO:0000313" key="10">
    <source>
        <dbReference type="EMBL" id="EDW80921.2"/>
    </source>
</evidence>
<dbReference type="InterPro" id="IPR007070">
    <property type="entry name" value="GPI_EtnP_transferase_1"/>
</dbReference>
<feature type="transmembrane region" description="Helical" evidence="7">
    <location>
        <begin position="672"/>
        <end position="690"/>
    </location>
</feature>
<dbReference type="SUPFAM" id="SSF53649">
    <property type="entry name" value="Alkaline phosphatase-like"/>
    <property type="match status" value="1"/>
</dbReference>
<proteinExistence type="inferred from homology"/>
<dbReference type="GO" id="GO:0006506">
    <property type="term" value="P:GPI anchor biosynthetic process"/>
    <property type="evidence" value="ECO:0007669"/>
    <property type="project" value="UniProtKB-UniPathway"/>
</dbReference>
<keyword evidence="8" id="KW-0732">Signal</keyword>
<evidence type="ECO:0000256" key="6">
    <source>
        <dbReference type="ARBA" id="ARBA00022824"/>
    </source>
</evidence>
<dbReference type="InterPro" id="IPR017850">
    <property type="entry name" value="Alkaline_phosphatase_core_sf"/>
</dbReference>
<evidence type="ECO:0000256" key="4">
    <source>
        <dbReference type="ARBA" id="ARBA00020831"/>
    </source>
</evidence>
<dbReference type="FunCoup" id="B4NAV7">
    <property type="interactions" value="4"/>
</dbReference>
<feature type="transmembrane region" description="Helical" evidence="7">
    <location>
        <begin position="710"/>
        <end position="730"/>
    </location>
</feature>
<accession>B4NAV7</accession>
<name>B4NAV7_DROWI</name>
<dbReference type="GO" id="GO:0005789">
    <property type="term" value="C:endoplasmic reticulum membrane"/>
    <property type="evidence" value="ECO:0007669"/>
    <property type="project" value="UniProtKB-SubCell"/>
</dbReference>
<keyword evidence="7" id="KW-0808">Transferase</keyword>
<feature type="chain" id="PRO_5006458321" description="GPI ethanolamine phosphate transferase 1" evidence="8">
    <location>
        <begin position="21"/>
        <end position="754"/>
    </location>
</feature>
<reference evidence="10 11" key="1">
    <citation type="journal article" date="2007" name="Nature">
        <title>Evolution of genes and genomes on the Drosophila phylogeny.</title>
        <authorList>
            <consortium name="Drosophila 12 Genomes Consortium"/>
            <person name="Clark A.G."/>
            <person name="Eisen M.B."/>
            <person name="Smith D.R."/>
            <person name="Bergman C.M."/>
            <person name="Oliver B."/>
            <person name="Markow T.A."/>
            <person name="Kaufman T.C."/>
            <person name="Kellis M."/>
            <person name="Gelbart W."/>
            <person name="Iyer V.N."/>
            <person name="Pollard D.A."/>
            <person name="Sackton T.B."/>
            <person name="Larracuente A.M."/>
            <person name="Singh N.D."/>
            <person name="Abad J.P."/>
            <person name="Abt D.N."/>
            <person name="Adryan B."/>
            <person name="Aguade M."/>
            <person name="Akashi H."/>
            <person name="Anderson W.W."/>
            <person name="Aquadro C.F."/>
            <person name="Ardell D.H."/>
            <person name="Arguello R."/>
            <person name="Artieri C.G."/>
            <person name="Barbash D.A."/>
            <person name="Barker D."/>
            <person name="Barsanti P."/>
            <person name="Batterham P."/>
            <person name="Batzoglou S."/>
            <person name="Begun D."/>
            <person name="Bhutkar A."/>
            <person name="Blanco E."/>
            <person name="Bosak S.A."/>
            <person name="Bradley R.K."/>
            <person name="Brand A.D."/>
            <person name="Brent M.R."/>
            <person name="Brooks A.N."/>
            <person name="Brown R.H."/>
            <person name="Butlin R.K."/>
            <person name="Caggese C."/>
            <person name="Calvi B.R."/>
            <person name="Bernardo de Carvalho A."/>
            <person name="Caspi A."/>
            <person name="Castrezana S."/>
            <person name="Celniker S.E."/>
            <person name="Chang J.L."/>
            <person name="Chapple C."/>
            <person name="Chatterji S."/>
            <person name="Chinwalla A."/>
            <person name="Civetta A."/>
            <person name="Clifton S.W."/>
            <person name="Comeron J.M."/>
            <person name="Costello J.C."/>
            <person name="Coyne J.A."/>
            <person name="Daub J."/>
            <person name="David R.G."/>
            <person name="Delcher A.L."/>
            <person name="Delehaunty K."/>
            <person name="Do C.B."/>
            <person name="Ebling H."/>
            <person name="Edwards K."/>
            <person name="Eickbush T."/>
            <person name="Evans J.D."/>
            <person name="Filipski A."/>
            <person name="Findeiss S."/>
            <person name="Freyhult E."/>
            <person name="Fulton L."/>
            <person name="Fulton R."/>
            <person name="Garcia A.C."/>
            <person name="Gardiner A."/>
            <person name="Garfield D.A."/>
            <person name="Garvin B.E."/>
            <person name="Gibson G."/>
            <person name="Gilbert D."/>
            <person name="Gnerre S."/>
            <person name="Godfrey J."/>
            <person name="Good R."/>
            <person name="Gotea V."/>
            <person name="Gravely B."/>
            <person name="Greenberg A.J."/>
            <person name="Griffiths-Jones S."/>
            <person name="Gross S."/>
            <person name="Guigo R."/>
            <person name="Gustafson E.A."/>
            <person name="Haerty W."/>
            <person name="Hahn M.W."/>
            <person name="Halligan D.L."/>
            <person name="Halpern A.L."/>
            <person name="Halter G.M."/>
            <person name="Han M.V."/>
            <person name="Heger A."/>
            <person name="Hillier L."/>
            <person name="Hinrichs A.S."/>
            <person name="Holmes I."/>
            <person name="Hoskins R.A."/>
            <person name="Hubisz M.J."/>
            <person name="Hultmark D."/>
            <person name="Huntley M.A."/>
            <person name="Jaffe D.B."/>
            <person name="Jagadeeshan S."/>
            <person name="Jeck W.R."/>
            <person name="Johnson J."/>
            <person name="Jones C.D."/>
            <person name="Jordan W.C."/>
            <person name="Karpen G.H."/>
            <person name="Kataoka E."/>
            <person name="Keightley P.D."/>
            <person name="Kheradpour P."/>
            <person name="Kirkness E.F."/>
            <person name="Koerich L.B."/>
            <person name="Kristiansen K."/>
            <person name="Kudrna D."/>
            <person name="Kulathinal R.J."/>
            <person name="Kumar S."/>
            <person name="Kwok R."/>
            <person name="Lander E."/>
            <person name="Langley C.H."/>
            <person name="Lapoint R."/>
            <person name="Lazzaro B.P."/>
            <person name="Lee S.J."/>
            <person name="Levesque L."/>
            <person name="Li R."/>
            <person name="Lin C.F."/>
            <person name="Lin M.F."/>
            <person name="Lindblad-Toh K."/>
            <person name="Llopart A."/>
            <person name="Long M."/>
            <person name="Low L."/>
            <person name="Lozovsky E."/>
            <person name="Lu J."/>
            <person name="Luo M."/>
            <person name="Machado C.A."/>
            <person name="Makalowski W."/>
            <person name="Marzo M."/>
            <person name="Matsuda M."/>
            <person name="Matzkin L."/>
            <person name="McAllister B."/>
            <person name="McBride C.S."/>
            <person name="McKernan B."/>
            <person name="McKernan K."/>
            <person name="Mendez-Lago M."/>
            <person name="Minx P."/>
            <person name="Mollenhauer M.U."/>
            <person name="Montooth K."/>
            <person name="Mount S.M."/>
            <person name="Mu X."/>
            <person name="Myers E."/>
            <person name="Negre B."/>
            <person name="Newfeld S."/>
            <person name="Nielsen R."/>
            <person name="Noor M.A."/>
            <person name="O'Grady P."/>
            <person name="Pachter L."/>
            <person name="Papaceit M."/>
            <person name="Parisi M.J."/>
            <person name="Parisi M."/>
            <person name="Parts L."/>
            <person name="Pedersen J.S."/>
            <person name="Pesole G."/>
            <person name="Phillippy A.M."/>
            <person name="Ponting C.P."/>
            <person name="Pop M."/>
            <person name="Porcelli D."/>
            <person name="Powell J.R."/>
            <person name="Prohaska S."/>
            <person name="Pruitt K."/>
            <person name="Puig M."/>
            <person name="Quesneville H."/>
            <person name="Ram K.R."/>
            <person name="Rand D."/>
            <person name="Rasmussen M.D."/>
            <person name="Reed L.K."/>
            <person name="Reenan R."/>
            <person name="Reily A."/>
            <person name="Remington K.A."/>
            <person name="Rieger T.T."/>
            <person name="Ritchie M.G."/>
            <person name="Robin C."/>
            <person name="Rogers Y.H."/>
            <person name="Rohde C."/>
            <person name="Rozas J."/>
            <person name="Rubenfield M.J."/>
            <person name="Ruiz A."/>
            <person name="Russo S."/>
            <person name="Salzberg S.L."/>
            <person name="Sanchez-Gracia A."/>
            <person name="Saranga D.J."/>
            <person name="Sato H."/>
            <person name="Schaeffer S.W."/>
            <person name="Schatz M.C."/>
            <person name="Schlenke T."/>
            <person name="Schwartz R."/>
            <person name="Segarra C."/>
            <person name="Singh R.S."/>
            <person name="Sirot L."/>
            <person name="Sirota M."/>
            <person name="Sisneros N.B."/>
            <person name="Smith C.D."/>
            <person name="Smith T.F."/>
            <person name="Spieth J."/>
            <person name="Stage D.E."/>
            <person name="Stark A."/>
            <person name="Stephan W."/>
            <person name="Strausberg R.L."/>
            <person name="Strempel S."/>
            <person name="Sturgill D."/>
            <person name="Sutton G."/>
            <person name="Sutton G.G."/>
            <person name="Tao W."/>
            <person name="Teichmann S."/>
            <person name="Tobari Y.N."/>
            <person name="Tomimura Y."/>
            <person name="Tsolas J.M."/>
            <person name="Valente V.L."/>
            <person name="Venter E."/>
            <person name="Venter J.C."/>
            <person name="Vicario S."/>
            <person name="Vieira F.G."/>
            <person name="Vilella A.J."/>
            <person name="Villasante A."/>
            <person name="Walenz B."/>
            <person name="Wang J."/>
            <person name="Wasserman M."/>
            <person name="Watts T."/>
            <person name="Wilson D."/>
            <person name="Wilson R.K."/>
            <person name="Wing R.A."/>
            <person name="Wolfner M.F."/>
            <person name="Wong A."/>
            <person name="Wong G.K."/>
            <person name="Wu C.I."/>
            <person name="Wu G."/>
            <person name="Yamamoto D."/>
            <person name="Yang H.P."/>
            <person name="Yang S.P."/>
            <person name="Yorke J.A."/>
            <person name="Yoshida K."/>
            <person name="Zdobnov E."/>
            <person name="Zhang P."/>
            <person name="Zhang Y."/>
            <person name="Zimin A.V."/>
            <person name="Baldwin J."/>
            <person name="Abdouelleil A."/>
            <person name="Abdulkadir J."/>
            <person name="Abebe A."/>
            <person name="Abera B."/>
            <person name="Abreu J."/>
            <person name="Acer S.C."/>
            <person name="Aftuck L."/>
            <person name="Alexander A."/>
            <person name="An P."/>
            <person name="Anderson E."/>
            <person name="Anderson S."/>
            <person name="Arachi H."/>
            <person name="Azer M."/>
            <person name="Bachantsang P."/>
            <person name="Barry A."/>
            <person name="Bayul T."/>
            <person name="Berlin A."/>
            <person name="Bessette D."/>
            <person name="Bloom T."/>
            <person name="Blye J."/>
            <person name="Boguslavskiy L."/>
            <person name="Bonnet C."/>
            <person name="Boukhgalter B."/>
            <person name="Bourzgui I."/>
            <person name="Brown A."/>
            <person name="Cahill P."/>
            <person name="Channer S."/>
            <person name="Cheshatsang Y."/>
            <person name="Chuda L."/>
            <person name="Citroen M."/>
            <person name="Collymore A."/>
            <person name="Cooke P."/>
            <person name="Costello M."/>
            <person name="D'Aco K."/>
            <person name="Daza R."/>
            <person name="De Haan G."/>
            <person name="DeGray S."/>
            <person name="DeMaso C."/>
            <person name="Dhargay N."/>
            <person name="Dooley K."/>
            <person name="Dooley E."/>
            <person name="Doricent M."/>
            <person name="Dorje P."/>
            <person name="Dorjee K."/>
            <person name="Dupes A."/>
            <person name="Elong R."/>
            <person name="Falk J."/>
            <person name="Farina A."/>
            <person name="Faro S."/>
            <person name="Ferguson D."/>
            <person name="Fisher S."/>
            <person name="Foley C.D."/>
            <person name="Franke A."/>
            <person name="Friedrich D."/>
            <person name="Gadbois L."/>
            <person name="Gearin G."/>
            <person name="Gearin C.R."/>
            <person name="Giannoukos G."/>
            <person name="Goode T."/>
            <person name="Graham J."/>
            <person name="Grandbois E."/>
            <person name="Grewal S."/>
            <person name="Gyaltsen K."/>
            <person name="Hafez N."/>
            <person name="Hagos B."/>
            <person name="Hall J."/>
            <person name="Henson C."/>
            <person name="Hollinger A."/>
            <person name="Honan T."/>
            <person name="Huard M.D."/>
            <person name="Hughes L."/>
            <person name="Hurhula B."/>
            <person name="Husby M.E."/>
            <person name="Kamat A."/>
            <person name="Kanga B."/>
            <person name="Kashin S."/>
            <person name="Khazanovich D."/>
            <person name="Kisner P."/>
            <person name="Lance K."/>
            <person name="Lara M."/>
            <person name="Lee W."/>
            <person name="Lennon N."/>
            <person name="Letendre F."/>
            <person name="LeVine R."/>
            <person name="Lipovsky A."/>
            <person name="Liu X."/>
            <person name="Liu J."/>
            <person name="Liu S."/>
            <person name="Lokyitsang T."/>
            <person name="Lokyitsang Y."/>
            <person name="Lubonja R."/>
            <person name="Lui A."/>
            <person name="MacDonald P."/>
            <person name="Magnisalis V."/>
            <person name="Maru K."/>
            <person name="Matthews C."/>
            <person name="McCusker W."/>
            <person name="McDonough S."/>
            <person name="Mehta T."/>
            <person name="Meldrim J."/>
            <person name="Meneus L."/>
            <person name="Mihai O."/>
            <person name="Mihalev A."/>
            <person name="Mihova T."/>
            <person name="Mittelman R."/>
            <person name="Mlenga V."/>
            <person name="Montmayeur A."/>
            <person name="Mulrain L."/>
            <person name="Navidi A."/>
            <person name="Naylor J."/>
            <person name="Negash T."/>
            <person name="Nguyen T."/>
            <person name="Nguyen N."/>
            <person name="Nicol R."/>
            <person name="Norbu C."/>
            <person name="Norbu N."/>
            <person name="Novod N."/>
            <person name="O'Neill B."/>
            <person name="Osman S."/>
            <person name="Markiewicz E."/>
            <person name="Oyono O.L."/>
            <person name="Patti C."/>
            <person name="Phunkhang P."/>
            <person name="Pierre F."/>
            <person name="Priest M."/>
            <person name="Raghuraman S."/>
            <person name="Rege F."/>
            <person name="Reyes R."/>
            <person name="Rise C."/>
            <person name="Rogov P."/>
            <person name="Ross K."/>
            <person name="Ryan E."/>
            <person name="Settipalli S."/>
            <person name="Shea T."/>
            <person name="Sherpa N."/>
            <person name="Shi L."/>
            <person name="Shih D."/>
            <person name="Sparrow T."/>
            <person name="Spaulding J."/>
            <person name="Stalker J."/>
            <person name="Stange-Thomann N."/>
            <person name="Stavropoulos S."/>
            <person name="Stone C."/>
            <person name="Strader C."/>
            <person name="Tesfaye S."/>
            <person name="Thomson T."/>
            <person name="Thoulutsang Y."/>
            <person name="Thoulutsang D."/>
            <person name="Topham K."/>
            <person name="Topping I."/>
            <person name="Tsamla T."/>
            <person name="Vassiliev H."/>
            <person name="Vo A."/>
            <person name="Wangchuk T."/>
            <person name="Wangdi T."/>
            <person name="Weiand M."/>
            <person name="Wilkinson J."/>
            <person name="Wilson A."/>
            <person name="Yadav S."/>
            <person name="Young G."/>
            <person name="Yu Q."/>
            <person name="Zembek L."/>
            <person name="Zhong D."/>
            <person name="Zimmer A."/>
            <person name="Zwirko Z."/>
            <person name="Jaffe D.B."/>
            <person name="Alvarez P."/>
            <person name="Brockman W."/>
            <person name="Butler J."/>
            <person name="Chin C."/>
            <person name="Gnerre S."/>
            <person name="Grabherr M."/>
            <person name="Kleber M."/>
            <person name="Mauceli E."/>
            <person name="MacCallum I."/>
        </authorList>
    </citation>
    <scope>NUCLEOTIDE SEQUENCE [LARGE SCALE GENOMIC DNA]</scope>
    <source>
        <strain evidence="11">Tucson 14030-0811.24</strain>
    </source>
</reference>
<evidence type="ECO:0000256" key="7">
    <source>
        <dbReference type="RuleBase" id="RU367138"/>
    </source>
</evidence>
<feature type="transmembrane region" description="Helical" evidence="7">
    <location>
        <begin position="385"/>
        <end position="405"/>
    </location>
</feature>
<dbReference type="eggNOG" id="KOG2124">
    <property type="taxonomic scope" value="Eukaryota"/>
</dbReference>
<evidence type="ECO:0000256" key="3">
    <source>
        <dbReference type="ARBA" id="ARBA00008400"/>
    </source>
</evidence>
<dbReference type="PANTHER" id="PTHR12250">
    <property type="entry name" value="PHOSPHATIDYLINOSITOL GLYCAN, CLASS N"/>
    <property type="match status" value="1"/>
</dbReference>
<feature type="transmembrane region" description="Helical" evidence="7">
    <location>
        <begin position="603"/>
        <end position="620"/>
    </location>
</feature>
<comment type="caution">
    <text evidence="7">Lacks conserved residue(s) required for the propagation of feature annotation.</text>
</comment>
<dbReference type="EMBL" id="CH964232">
    <property type="protein sequence ID" value="EDW80921.2"/>
    <property type="molecule type" value="Genomic_DNA"/>
</dbReference>
<comment type="similarity">
    <text evidence="3 7">Belongs to the PIGG/PIGN/PIGO family. PIGN subfamily.</text>
</comment>
<keyword evidence="11" id="KW-1185">Reference proteome</keyword>